<evidence type="ECO:0000256" key="3">
    <source>
        <dbReference type="SAM" id="SignalP"/>
    </source>
</evidence>
<dbReference type="Pfam" id="PF25967">
    <property type="entry name" value="RND-MFP_C"/>
    <property type="match status" value="1"/>
</dbReference>
<evidence type="ECO:0000313" key="7">
    <source>
        <dbReference type="EMBL" id="ROH93383.1"/>
    </source>
</evidence>
<name>A0A3N0VKU2_9GAMM</name>
<dbReference type="InterPro" id="IPR006143">
    <property type="entry name" value="RND_pump_MFP"/>
</dbReference>
<dbReference type="Gene3D" id="2.40.50.100">
    <property type="match status" value="1"/>
</dbReference>
<dbReference type="Gene3D" id="2.40.30.170">
    <property type="match status" value="1"/>
</dbReference>
<accession>A0A3N0VKU2</accession>
<proteinExistence type="inferred from homology"/>
<comment type="similarity">
    <text evidence="2">Belongs to the membrane fusion protein (MFP) (TC 8.A.1) family.</text>
</comment>
<dbReference type="GO" id="GO:0022857">
    <property type="term" value="F:transmembrane transporter activity"/>
    <property type="evidence" value="ECO:0007669"/>
    <property type="project" value="InterPro"/>
</dbReference>
<keyword evidence="3" id="KW-0732">Signal</keyword>
<evidence type="ECO:0000259" key="4">
    <source>
        <dbReference type="Pfam" id="PF25876"/>
    </source>
</evidence>
<dbReference type="PANTHER" id="PTHR30158:SF26">
    <property type="entry name" value="RESISTANCE-NODULATION-CELL DIVISION (RND) MULTIDRUG EFFLUX MEMBRANE FUSION PROTEIN MEXE"/>
    <property type="match status" value="1"/>
</dbReference>
<evidence type="ECO:0000256" key="2">
    <source>
        <dbReference type="ARBA" id="ARBA00009477"/>
    </source>
</evidence>
<keyword evidence="8" id="KW-1185">Reference proteome</keyword>
<evidence type="ECO:0000259" key="5">
    <source>
        <dbReference type="Pfam" id="PF25917"/>
    </source>
</evidence>
<dbReference type="NCBIfam" id="TIGR01730">
    <property type="entry name" value="RND_mfp"/>
    <property type="match status" value="1"/>
</dbReference>
<gene>
    <name evidence="7" type="ORF">ED208_02370</name>
</gene>
<evidence type="ECO:0000256" key="1">
    <source>
        <dbReference type="ARBA" id="ARBA00004519"/>
    </source>
</evidence>
<dbReference type="Proteomes" id="UP000282106">
    <property type="component" value="Unassembled WGS sequence"/>
</dbReference>
<dbReference type="InterPro" id="IPR058627">
    <property type="entry name" value="MdtA-like_C"/>
</dbReference>
<dbReference type="FunCoup" id="A0A3N0VKU2">
    <property type="interactions" value="407"/>
</dbReference>
<dbReference type="InParanoid" id="A0A3N0VKU2"/>
<dbReference type="AlphaFoldDB" id="A0A3N0VKU2"/>
<protein>
    <submittedName>
        <fullName evidence="7">Efflux RND transporter periplasmic adaptor subunit</fullName>
    </submittedName>
</protein>
<dbReference type="InterPro" id="IPR058625">
    <property type="entry name" value="MdtA-like_BSH"/>
</dbReference>
<comment type="subcellular location">
    <subcellularLocation>
        <location evidence="1">Cell inner membrane</location>
        <topology evidence="1">Lipid-anchor</topology>
    </subcellularLocation>
</comment>
<reference evidence="7 8" key="1">
    <citation type="submission" date="2018-10" db="EMBL/GenBank/DDBJ databases">
        <authorList>
            <person name="Chen W.-M."/>
        </authorList>
    </citation>
    <scope>NUCLEOTIDE SEQUENCE [LARGE SCALE GENOMIC DNA]</scope>
    <source>
        <strain evidence="7 8">THS-13</strain>
    </source>
</reference>
<evidence type="ECO:0000259" key="6">
    <source>
        <dbReference type="Pfam" id="PF25967"/>
    </source>
</evidence>
<dbReference type="GO" id="GO:0005886">
    <property type="term" value="C:plasma membrane"/>
    <property type="evidence" value="ECO:0007669"/>
    <property type="project" value="UniProtKB-SubCell"/>
</dbReference>
<feature type="chain" id="PRO_5018312143" evidence="3">
    <location>
        <begin position="28"/>
        <end position="401"/>
    </location>
</feature>
<dbReference type="FunFam" id="2.40.420.20:FF:000001">
    <property type="entry name" value="Efflux RND transporter periplasmic adaptor subunit"/>
    <property type="match status" value="1"/>
</dbReference>
<feature type="domain" description="Multidrug resistance protein MdtA-like C-terminal permuted SH3" evidence="6">
    <location>
        <begin position="302"/>
        <end position="357"/>
    </location>
</feature>
<dbReference type="Gene3D" id="1.10.287.470">
    <property type="entry name" value="Helix hairpin bin"/>
    <property type="match status" value="1"/>
</dbReference>
<dbReference type="Gene3D" id="2.40.420.20">
    <property type="match status" value="1"/>
</dbReference>
<dbReference type="InterPro" id="IPR058624">
    <property type="entry name" value="MdtA-like_HH"/>
</dbReference>
<comment type="caution">
    <text evidence="7">The sequence shown here is derived from an EMBL/GenBank/DDBJ whole genome shotgun (WGS) entry which is preliminary data.</text>
</comment>
<dbReference type="PANTHER" id="PTHR30158">
    <property type="entry name" value="ACRA/E-RELATED COMPONENT OF DRUG EFFLUX TRANSPORTER"/>
    <property type="match status" value="1"/>
</dbReference>
<feature type="domain" description="Multidrug resistance protein MdtA-like barrel-sandwich hybrid" evidence="5">
    <location>
        <begin position="70"/>
        <end position="210"/>
    </location>
</feature>
<evidence type="ECO:0000313" key="8">
    <source>
        <dbReference type="Proteomes" id="UP000282106"/>
    </source>
</evidence>
<organism evidence="7 8">
    <name type="scientific">Stagnimonas aquatica</name>
    <dbReference type="NCBI Taxonomy" id="2689987"/>
    <lineage>
        <taxon>Bacteria</taxon>
        <taxon>Pseudomonadati</taxon>
        <taxon>Pseudomonadota</taxon>
        <taxon>Gammaproteobacteria</taxon>
        <taxon>Nevskiales</taxon>
        <taxon>Nevskiaceae</taxon>
        <taxon>Stagnimonas</taxon>
    </lineage>
</organism>
<dbReference type="GO" id="GO:0046677">
    <property type="term" value="P:response to antibiotic"/>
    <property type="evidence" value="ECO:0007669"/>
    <property type="project" value="TreeGrafter"/>
</dbReference>
<feature type="signal peptide" evidence="3">
    <location>
        <begin position="1"/>
        <end position="27"/>
    </location>
</feature>
<dbReference type="Pfam" id="PF25876">
    <property type="entry name" value="HH_MFP_RND"/>
    <property type="match status" value="1"/>
</dbReference>
<dbReference type="SUPFAM" id="SSF111369">
    <property type="entry name" value="HlyD-like secretion proteins"/>
    <property type="match status" value="1"/>
</dbReference>
<dbReference type="EMBL" id="RJVO01000001">
    <property type="protein sequence ID" value="ROH93383.1"/>
    <property type="molecule type" value="Genomic_DNA"/>
</dbReference>
<dbReference type="RefSeq" id="WP_123210238.1">
    <property type="nucleotide sequence ID" value="NZ_RJVO01000001.1"/>
</dbReference>
<feature type="domain" description="Multidrug resistance protein MdtA-like alpha-helical hairpin" evidence="4">
    <location>
        <begin position="111"/>
        <end position="179"/>
    </location>
</feature>
<dbReference type="Pfam" id="PF25917">
    <property type="entry name" value="BSH_RND"/>
    <property type="match status" value="1"/>
</dbReference>
<sequence length="401" mass="42500">MPNTLTASTARKAALLGLFSLGLFSLAACGASEASESPRASAPQVSVAEVPFKTLKDWRELTGRIEAVQQVEIRPRVSGFIESAPFQEGALVKKGQLLFQIDPRPFAAQVERLEAELDRAQAQYRLAQANRARSALLIEQGAISREEHDRLGSGEAVAAAEVASVQAALRAARLDLSYTRVTAPLDGRVSRALITAGNLVSAQSVLTTVVSVDPVYVSFDLDEQSYLATLAHDDAAQVYVGLMDEAGTPHAAKLDFIDNASHNGLIRVRATLDDASGRYTPGLFARVKLVAGQSFEAALVDDRAIGTDLDRKYVLTVGADKLAQYRQVSTGPRIDGLRVIRSGLKPGESIVVNGLQRVKPGSAVAPQLVAMGEGRVGVAQVSSHDEPVKLAVAGSTARAAQ</sequence>